<dbReference type="EC" id="7.1.1.-" evidence="10"/>
<evidence type="ECO:0000313" key="12">
    <source>
        <dbReference type="Proteomes" id="UP000004095"/>
    </source>
</evidence>
<keyword evidence="8 10" id="KW-1133">Transmembrane helix</keyword>
<dbReference type="EMBL" id="AAWS01000015">
    <property type="protein sequence ID" value="EAY28522.1"/>
    <property type="molecule type" value="Genomic_DNA"/>
</dbReference>
<dbReference type="eggNOG" id="COG0713">
    <property type="taxonomic scope" value="Bacteria"/>
</dbReference>
<keyword evidence="10" id="KW-0520">NAD</keyword>
<sequence length="101" mass="11264">MIPLEYYLYVAAFLFCVGVVLVLTKRNAIVVLMGIELIFNAANINLVAFSQYDPTHLQGQVFSLFVIVIAAAEATIALAIVLKVYQRFKTIRLDDLNELKG</sequence>
<feature type="transmembrane region" description="Helical" evidence="10">
    <location>
        <begin position="30"/>
        <end position="49"/>
    </location>
</feature>
<gene>
    <name evidence="10" type="primary">nuoK</name>
    <name evidence="11" type="ORF">M23134_04369</name>
</gene>
<reference evidence="11 12" key="1">
    <citation type="submission" date="2007-01" db="EMBL/GenBank/DDBJ databases">
        <authorList>
            <person name="Haygood M."/>
            <person name="Podell S."/>
            <person name="Anderson C."/>
            <person name="Hopkinson B."/>
            <person name="Roe K."/>
            <person name="Barbeau K."/>
            <person name="Gaasterland T."/>
            <person name="Ferriera S."/>
            <person name="Johnson J."/>
            <person name="Kravitz S."/>
            <person name="Beeson K."/>
            <person name="Sutton G."/>
            <person name="Rogers Y.-H."/>
            <person name="Friedman R."/>
            <person name="Frazier M."/>
            <person name="Venter J.C."/>
        </authorList>
    </citation>
    <scope>NUCLEOTIDE SEQUENCE [LARGE SCALE GENOMIC DNA]</scope>
    <source>
        <strain evidence="11 12">ATCC 23134</strain>
    </source>
</reference>
<dbReference type="GO" id="GO:0048038">
    <property type="term" value="F:quinone binding"/>
    <property type="evidence" value="ECO:0007669"/>
    <property type="project" value="UniProtKB-KW"/>
</dbReference>
<evidence type="ECO:0000256" key="4">
    <source>
        <dbReference type="ARBA" id="ARBA00022448"/>
    </source>
</evidence>
<comment type="catalytic activity">
    <reaction evidence="10">
        <text>a quinone + NADH + 5 H(+)(in) = a quinol + NAD(+) + 4 H(+)(out)</text>
        <dbReference type="Rhea" id="RHEA:57888"/>
        <dbReference type="ChEBI" id="CHEBI:15378"/>
        <dbReference type="ChEBI" id="CHEBI:24646"/>
        <dbReference type="ChEBI" id="CHEBI:57540"/>
        <dbReference type="ChEBI" id="CHEBI:57945"/>
        <dbReference type="ChEBI" id="CHEBI:132124"/>
    </reaction>
</comment>
<evidence type="ECO:0000256" key="8">
    <source>
        <dbReference type="ARBA" id="ARBA00022989"/>
    </source>
</evidence>
<evidence type="ECO:0000256" key="5">
    <source>
        <dbReference type="ARBA" id="ARBA00022692"/>
    </source>
</evidence>
<evidence type="ECO:0000256" key="2">
    <source>
        <dbReference type="ARBA" id="ARBA00004141"/>
    </source>
</evidence>
<dbReference type="RefSeq" id="WP_002697752.1">
    <property type="nucleotide sequence ID" value="NZ_AAWS01000015.1"/>
</dbReference>
<dbReference type="GO" id="GO:0005886">
    <property type="term" value="C:plasma membrane"/>
    <property type="evidence" value="ECO:0007669"/>
    <property type="project" value="UniProtKB-SubCell"/>
</dbReference>
<dbReference type="NCBIfam" id="NF004320">
    <property type="entry name" value="PRK05715.1-2"/>
    <property type="match status" value="1"/>
</dbReference>
<comment type="caution">
    <text evidence="11">The sequence shown here is derived from an EMBL/GenBank/DDBJ whole genome shotgun (WGS) entry which is preliminary data.</text>
</comment>
<feature type="transmembrane region" description="Helical" evidence="10">
    <location>
        <begin position="6"/>
        <end position="23"/>
    </location>
</feature>
<dbReference type="PANTHER" id="PTHR11434">
    <property type="entry name" value="NADH-UBIQUINONE OXIDOREDUCTASE SUBUNIT ND4L"/>
    <property type="match status" value="1"/>
</dbReference>
<dbReference type="PANTHER" id="PTHR11434:SF16">
    <property type="entry name" value="NADH-UBIQUINONE OXIDOREDUCTASE CHAIN 4L"/>
    <property type="match status" value="1"/>
</dbReference>
<comment type="similarity">
    <text evidence="3 10">Belongs to the complex I subunit 4L family.</text>
</comment>
<organism evidence="11 12">
    <name type="scientific">Microscilla marina ATCC 23134</name>
    <dbReference type="NCBI Taxonomy" id="313606"/>
    <lineage>
        <taxon>Bacteria</taxon>
        <taxon>Pseudomonadati</taxon>
        <taxon>Bacteroidota</taxon>
        <taxon>Cytophagia</taxon>
        <taxon>Cytophagales</taxon>
        <taxon>Microscillaceae</taxon>
        <taxon>Microscilla</taxon>
    </lineage>
</organism>
<dbReference type="InterPro" id="IPR001133">
    <property type="entry name" value="NADH_UbQ_OxRdtase_chain4L/K"/>
</dbReference>
<keyword evidence="12" id="KW-1185">Reference proteome</keyword>
<evidence type="ECO:0000313" key="11">
    <source>
        <dbReference type="EMBL" id="EAY28522.1"/>
    </source>
</evidence>
<comment type="subunit">
    <text evidence="10">NDH-1 is composed of 14 different subunits. Subunits NuoA, H, J, K, L, M, N constitute the membrane sector of the complex.</text>
</comment>
<keyword evidence="7 10" id="KW-1278">Translocase</keyword>
<dbReference type="FunFam" id="1.10.287.3510:FF:000001">
    <property type="entry name" value="NADH-quinone oxidoreductase subunit K"/>
    <property type="match status" value="1"/>
</dbReference>
<feature type="transmembrane region" description="Helical" evidence="10">
    <location>
        <begin position="61"/>
        <end position="82"/>
    </location>
</feature>
<protein>
    <recommendedName>
        <fullName evidence="10">NADH-quinone oxidoreductase subunit K</fullName>
        <ecNumber evidence="10">7.1.1.-</ecNumber>
    </recommendedName>
    <alternativeName>
        <fullName evidence="10">NADH dehydrogenase I subunit K</fullName>
    </alternativeName>
    <alternativeName>
        <fullName evidence="10">NDH-1 subunit K</fullName>
    </alternativeName>
</protein>
<keyword evidence="10" id="KW-1003">Cell membrane</keyword>
<keyword evidence="5 10" id="KW-0812">Transmembrane</keyword>
<dbReference type="GO" id="GO:0030964">
    <property type="term" value="C:NADH dehydrogenase complex"/>
    <property type="evidence" value="ECO:0007669"/>
    <property type="project" value="TreeGrafter"/>
</dbReference>
<evidence type="ECO:0000256" key="3">
    <source>
        <dbReference type="ARBA" id="ARBA00010519"/>
    </source>
</evidence>
<keyword evidence="4 10" id="KW-0813">Transport</keyword>
<dbReference type="AlphaFoldDB" id="A1ZLZ0"/>
<comment type="function">
    <text evidence="10">NDH-1 shuttles electrons from NADH, via FMN and iron-sulfur (Fe-S) centers, to quinones in the respiratory chain. The immediate electron acceptor for the enzyme in this species is believed to be a menaquinone. Couples the redox reaction to proton translocation (for every two electrons transferred, four hydrogen ions are translocated across the cytoplasmic membrane), and thus conserves the redox energy in a proton gradient.</text>
</comment>
<dbReference type="HAMAP" id="MF_01456">
    <property type="entry name" value="NDH1_NuoK"/>
    <property type="match status" value="1"/>
</dbReference>
<dbReference type="InterPro" id="IPR039428">
    <property type="entry name" value="NUOK/Mnh_C1-like"/>
</dbReference>
<dbReference type="Pfam" id="PF00420">
    <property type="entry name" value="Oxidored_q2"/>
    <property type="match status" value="1"/>
</dbReference>
<comment type="subcellular location">
    <subcellularLocation>
        <location evidence="10">Cell membrane</location>
        <topology evidence="10">Multi-pass membrane protein</topology>
    </subcellularLocation>
    <subcellularLocation>
        <location evidence="2">Membrane</location>
        <topology evidence="2">Multi-pass membrane protein</topology>
    </subcellularLocation>
</comment>
<dbReference type="GO" id="GO:0050136">
    <property type="term" value="F:NADH dehydrogenase (quinone) (non-electrogenic) activity"/>
    <property type="evidence" value="ECO:0007669"/>
    <property type="project" value="UniProtKB-UniRule"/>
</dbReference>
<keyword evidence="11" id="KW-0560">Oxidoreductase</keyword>
<keyword evidence="9 10" id="KW-0472">Membrane</keyword>
<comment type="function">
    <text evidence="1">NDH-1 shuttles electrons from NADH, via FMN and iron-sulfur (Fe-S) centers, to quinones in the respiratory chain. The immediate electron acceptor for the enzyme in this species is believed to be ubiquinone. Couples the redox reaction to proton translocation (for every two electrons transferred, four hydrogen ions are translocated across the cytoplasmic membrane), and thus conserves the redox energy in a proton gradient.</text>
</comment>
<dbReference type="Gene3D" id="1.10.287.3510">
    <property type="match status" value="1"/>
</dbReference>
<evidence type="ECO:0000256" key="10">
    <source>
        <dbReference type="HAMAP-Rule" id="MF_01456"/>
    </source>
</evidence>
<evidence type="ECO:0000256" key="1">
    <source>
        <dbReference type="ARBA" id="ARBA00002378"/>
    </source>
</evidence>
<name>A1ZLZ0_MICM2</name>
<proteinExistence type="inferred from homology"/>
<evidence type="ECO:0000256" key="9">
    <source>
        <dbReference type="ARBA" id="ARBA00023136"/>
    </source>
</evidence>
<dbReference type="GO" id="GO:0042773">
    <property type="term" value="P:ATP synthesis coupled electron transport"/>
    <property type="evidence" value="ECO:0007669"/>
    <property type="project" value="InterPro"/>
</dbReference>
<evidence type="ECO:0000256" key="6">
    <source>
        <dbReference type="ARBA" id="ARBA00022719"/>
    </source>
</evidence>
<dbReference type="NCBIfam" id="NF004323">
    <property type="entry name" value="PRK05715.1-5"/>
    <property type="match status" value="1"/>
</dbReference>
<accession>A1ZLZ0</accession>
<evidence type="ECO:0000256" key="7">
    <source>
        <dbReference type="ARBA" id="ARBA00022967"/>
    </source>
</evidence>
<dbReference type="Proteomes" id="UP000004095">
    <property type="component" value="Unassembled WGS sequence"/>
</dbReference>
<dbReference type="OrthoDB" id="9810120at2"/>
<keyword evidence="6 10" id="KW-0874">Quinone</keyword>